<sequence length="78" mass="8179">MRGNAKVRLPAARRGHGSCHERACDCLPAWAAIPPFASGPLKPDKSLELLWRVTGSALIRKPVLLPGGSAGLSVGLQP</sequence>
<name>A0AA35JQS8_9SAUR</name>
<reference evidence="1" key="1">
    <citation type="submission" date="2022-12" db="EMBL/GenBank/DDBJ databases">
        <authorList>
            <person name="Alioto T."/>
            <person name="Alioto T."/>
            <person name="Gomez Garrido J."/>
        </authorList>
    </citation>
    <scope>NUCLEOTIDE SEQUENCE</scope>
</reference>
<evidence type="ECO:0000313" key="1">
    <source>
        <dbReference type="EMBL" id="CAI5763549.1"/>
    </source>
</evidence>
<keyword evidence="2" id="KW-1185">Reference proteome</keyword>
<organism evidence="1 2">
    <name type="scientific">Podarcis lilfordi</name>
    <name type="common">Lilford's wall lizard</name>
    <dbReference type="NCBI Taxonomy" id="74358"/>
    <lineage>
        <taxon>Eukaryota</taxon>
        <taxon>Metazoa</taxon>
        <taxon>Chordata</taxon>
        <taxon>Craniata</taxon>
        <taxon>Vertebrata</taxon>
        <taxon>Euteleostomi</taxon>
        <taxon>Lepidosauria</taxon>
        <taxon>Squamata</taxon>
        <taxon>Bifurcata</taxon>
        <taxon>Unidentata</taxon>
        <taxon>Episquamata</taxon>
        <taxon>Laterata</taxon>
        <taxon>Lacertibaenia</taxon>
        <taxon>Lacertidae</taxon>
        <taxon>Podarcis</taxon>
    </lineage>
</organism>
<evidence type="ECO:0000313" key="2">
    <source>
        <dbReference type="Proteomes" id="UP001178461"/>
    </source>
</evidence>
<accession>A0AA35JQS8</accession>
<dbReference type="AlphaFoldDB" id="A0AA35JQS8"/>
<dbReference type="Proteomes" id="UP001178461">
    <property type="component" value="Chromosome 1"/>
</dbReference>
<proteinExistence type="predicted"/>
<dbReference type="EMBL" id="OX395126">
    <property type="protein sequence ID" value="CAI5763549.1"/>
    <property type="molecule type" value="Genomic_DNA"/>
</dbReference>
<gene>
    <name evidence="1" type="ORF">PODLI_1B000204</name>
</gene>
<protein>
    <submittedName>
        <fullName evidence="1">Uncharacterized protein</fullName>
    </submittedName>
</protein>